<dbReference type="AlphaFoldDB" id="A0A9P6ZXS9"/>
<keyword evidence="1" id="KW-1133">Transmembrane helix</keyword>
<evidence type="ECO:0000313" key="2">
    <source>
        <dbReference type="EMBL" id="KAG1777761.1"/>
    </source>
</evidence>
<organism evidence="2 3">
    <name type="scientific">Suillus placidus</name>
    <dbReference type="NCBI Taxonomy" id="48579"/>
    <lineage>
        <taxon>Eukaryota</taxon>
        <taxon>Fungi</taxon>
        <taxon>Dikarya</taxon>
        <taxon>Basidiomycota</taxon>
        <taxon>Agaricomycotina</taxon>
        <taxon>Agaricomycetes</taxon>
        <taxon>Agaricomycetidae</taxon>
        <taxon>Boletales</taxon>
        <taxon>Suillineae</taxon>
        <taxon>Suillaceae</taxon>
        <taxon>Suillus</taxon>
    </lineage>
</organism>
<keyword evidence="1" id="KW-0472">Membrane</keyword>
<name>A0A9P6ZXS9_9AGAM</name>
<feature type="transmembrane region" description="Helical" evidence="1">
    <location>
        <begin position="81"/>
        <end position="101"/>
    </location>
</feature>
<accession>A0A9P6ZXS9</accession>
<evidence type="ECO:0000313" key="3">
    <source>
        <dbReference type="Proteomes" id="UP000714275"/>
    </source>
</evidence>
<proteinExistence type="predicted"/>
<dbReference type="Proteomes" id="UP000714275">
    <property type="component" value="Unassembled WGS sequence"/>
</dbReference>
<feature type="transmembrane region" description="Helical" evidence="1">
    <location>
        <begin position="47"/>
        <end position="69"/>
    </location>
</feature>
<sequence length="148" mass="16045">MNIYRNCGSVTVPSPYGRGVNPGPSHDSDHQSQILTKTIRVVPVPSAFYGTLADMILVLVQLCSFQLLASRCLVTFPIDSYSLAVTALVLIVLSYSIFYPFRAQCKSACILVPVTIHVVLSTVGRSRARTTVSRRTASMSMSSIAGLF</sequence>
<evidence type="ECO:0000256" key="1">
    <source>
        <dbReference type="SAM" id="Phobius"/>
    </source>
</evidence>
<dbReference type="OrthoDB" id="10633983at2759"/>
<gene>
    <name evidence="2" type="ORF">EV702DRAFT_221930</name>
</gene>
<protein>
    <submittedName>
        <fullName evidence="2">Uncharacterized protein</fullName>
    </submittedName>
</protein>
<reference evidence="2" key="1">
    <citation type="journal article" date="2020" name="New Phytol.">
        <title>Comparative genomics reveals dynamic genome evolution in host specialist ectomycorrhizal fungi.</title>
        <authorList>
            <person name="Lofgren L.A."/>
            <person name="Nguyen N.H."/>
            <person name="Vilgalys R."/>
            <person name="Ruytinx J."/>
            <person name="Liao H.L."/>
            <person name="Branco S."/>
            <person name="Kuo A."/>
            <person name="LaButti K."/>
            <person name="Lipzen A."/>
            <person name="Andreopoulos W."/>
            <person name="Pangilinan J."/>
            <person name="Riley R."/>
            <person name="Hundley H."/>
            <person name="Na H."/>
            <person name="Barry K."/>
            <person name="Grigoriev I.V."/>
            <person name="Stajich J.E."/>
            <person name="Kennedy P.G."/>
        </authorList>
    </citation>
    <scope>NUCLEOTIDE SEQUENCE</scope>
    <source>
        <strain evidence="2">DOB743</strain>
    </source>
</reference>
<comment type="caution">
    <text evidence="2">The sequence shown here is derived from an EMBL/GenBank/DDBJ whole genome shotgun (WGS) entry which is preliminary data.</text>
</comment>
<dbReference type="EMBL" id="JABBWD010000019">
    <property type="protein sequence ID" value="KAG1777761.1"/>
    <property type="molecule type" value="Genomic_DNA"/>
</dbReference>
<keyword evidence="1" id="KW-0812">Transmembrane</keyword>
<keyword evidence="3" id="KW-1185">Reference proteome</keyword>